<comment type="caution">
    <text evidence="5">The sequence shown here is derived from an EMBL/GenBank/DDBJ whole genome shotgun (WGS) entry which is preliminary data.</text>
</comment>
<evidence type="ECO:0000256" key="1">
    <source>
        <dbReference type="PROSITE-ProRule" id="PRU00473"/>
    </source>
</evidence>
<dbReference type="NCBIfam" id="TIGR03349">
    <property type="entry name" value="IV_VI_DotU"/>
    <property type="match status" value="1"/>
</dbReference>
<dbReference type="Pfam" id="PF09850">
    <property type="entry name" value="DotU"/>
    <property type="match status" value="1"/>
</dbReference>
<dbReference type="PROSITE" id="PS51123">
    <property type="entry name" value="OMPA_2"/>
    <property type="match status" value="1"/>
</dbReference>
<dbReference type="InterPro" id="IPR036737">
    <property type="entry name" value="OmpA-like_sf"/>
</dbReference>
<proteinExistence type="predicted"/>
<dbReference type="AlphaFoldDB" id="A0A8B6M0K3"/>
<feature type="compositionally biased region" description="Low complexity" evidence="2">
    <location>
        <begin position="28"/>
        <end position="39"/>
    </location>
</feature>
<keyword evidence="6" id="KW-1185">Reference proteome</keyword>
<evidence type="ECO:0000256" key="2">
    <source>
        <dbReference type="SAM" id="MobiDB-lite"/>
    </source>
</evidence>
<feature type="transmembrane region" description="Helical" evidence="3">
    <location>
        <begin position="275"/>
        <end position="295"/>
    </location>
</feature>
<keyword evidence="3" id="KW-0812">Transmembrane</keyword>
<feature type="compositionally biased region" description="Low complexity" evidence="2">
    <location>
        <begin position="55"/>
        <end position="82"/>
    </location>
</feature>
<dbReference type="Pfam" id="PF00691">
    <property type="entry name" value="OmpA"/>
    <property type="match status" value="1"/>
</dbReference>
<accession>A0A8B6M0K3</accession>
<dbReference type="EMBL" id="CABFMQ020000001">
    <property type="protein sequence ID" value="VTZ48338.1"/>
    <property type="molecule type" value="Genomic_DNA"/>
</dbReference>
<dbReference type="PANTHER" id="PTHR30329">
    <property type="entry name" value="STATOR ELEMENT OF FLAGELLAR MOTOR COMPLEX"/>
    <property type="match status" value="1"/>
</dbReference>
<feature type="compositionally biased region" description="Basic and acidic residues" evidence="2">
    <location>
        <begin position="447"/>
        <end position="457"/>
    </location>
</feature>
<feature type="region of interest" description="Disordered" evidence="2">
    <location>
        <begin position="447"/>
        <end position="485"/>
    </location>
</feature>
<evidence type="ECO:0000256" key="3">
    <source>
        <dbReference type="SAM" id="Phobius"/>
    </source>
</evidence>
<dbReference type="InterPro" id="IPR017732">
    <property type="entry name" value="T4/T6SS_DotU"/>
</dbReference>
<dbReference type="Gene3D" id="1.25.40.590">
    <property type="entry name" value="Type IV / VI secretion system, DotU"/>
    <property type="match status" value="1"/>
</dbReference>
<feature type="compositionally biased region" description="Basic and acidic residues" evidence="2">
    <location>
        <begin position="1"/>
        <end position="18"/>
    </location>
</feature>
<organism evidence="5 6">
    <name type="scientific">Methylocella tundrae</name>
    <dbReference type="NCBI Taxonomy" id="227605"/>
    <lineage>
        <taxon>Bacteria</taxon>
        <taxon>Pseudomonadati</taxon>
        <taxon>Pseudomonadota</taxon>
        <taxon>Alphaproteobacteria</taxon>
        <taxon>Hyphomicrobiales</taxon>
        <taxon>Beijerinckiaceae</taxon>
        <taxon>Methylocella</taxon>
    </lineage>
</organism>
<dbReference type="InterPro" id="IPR017733">
    <property type="entry name" value="OmpA-like_dom_proteobacteria"/>
</dbReference>
<sequence length="485" mass="51654">MSDKDRFPGPEERDDRTIFRPMPPQRPAAPARDPAQAPAPEERTIFRPNPAGRRPQAPGDAQAPHPHAAHPASRTAPPAARKAAIEGADLAAPNPNPIMRAAGPLLLLLGRLRAALLRAPGPNLTAQIAGAIEKCDREMAAAGIAPEEANTAKYVLCATADEVLAHLPADERGASARSGLMTRFFGENNGGRRFFDELDRVEKDPRAHYFLLELFYACLALAFQGGRQSAPGGAVDAIRADLFETLHKTGPAPPQSLSPHWQGQPLASHAVRLRVPLWAAAGVVGLVLFGAFLTFRISLSQRAEAAAQSMGALNPLTPVTIGRKVAVAPPPAPPPTPAQASQLEHIRNVLAPNIASGALSVDSSANQIVIRIVDRDLFQPGKSAILDDVKPLMMYIAMALDDDKGAVKVVGHSDNTPISNARFASNFELSLERAKVVGALLKQSLSHPERVETEGKGADAPIASNDTPEGRAKNRRVEIVVPRRD</sequence>
<dbReference type="RefSeq" id="WP_174510937.1">
    <property type="nucleotide sequence ID" value="NZ_CABFMQ020000001.1"/>
</dbReference>
<dbReference type="InterPro" id="IPR038522">
    <property type="entry name" value="T4/T6SS_DotU_sf"/>
</dbReference>
<feature type="compositionally biased region" description="Basic and acidic residues" evidence="2">
    <location>
        <begin position="468"/>
        <end position="485"/>
    </location>
</feature>
<dbReference type="NCBIfam" id="NF038228">
    <property type="entry name" value="IcmH_DotU_IVB"/>
    <property type="match status" value="1"/>
</dbReference>
<keyword evidence="3" id="KW-1133">Transmembrane helix</keyword>
<protein>
    <submittedName>
        <fullName evidence="5">Type VI secretion system OmpA/MotB family protein</fullName>
    </submittedName>
</protein>
<dbReference type="SUPFAM" id="SSF103088">
    <property type="entry name" value="OmpA-like"/>
    <property type="match status" value="1"/>
</dbReference>
<dbReference type="PANTHER" id="PTHR30329:SF19">
    <property type="entry name" value="OUTER MEMBRANE PROTEIN, OMPA FAMILY"/>
    <property type="match status" value="1"/>
</dbReference>
<evidence type="ECO:0000313" key="5">
    <source>
        <dbReference type="EMBL" id="VTZ48338.1"/>
    </source>
</evidence>
<dbReference type="CDD" id="cd07185">
    <property type="entry name" value="OmpA_C-like"/>
    <property type="match status" value="1"/>
</dbReference>
<name>A0A8B6M0K3_METTU</name>
<reference evidence="5 6" key="1">
    <citation type="submission" date="2019-05" db="EMBL/GenBank/DDBJ databases">
        <authorList>
            <person name="Farhan Ul Haque M."/>
        </authorList>
    </citation>
    <scope>NUCLEOTIDE SEQUENCE [LARGE SCALE GENOMIC DNA]</scope>
    <source>
        <strain evidence="5">2</strain>
    </source>
</reference>
<feature type="domain" description="OmpA-like" evidence="4">
    <location>
        <begin position="365"/>
        <end position="485"/>
    </location>
</feature>
<feature type="region of interest" description="Disordered" evidence="2">
    <location>
        <begin position="1"/>
        <end position="82"/>
    </location>
</feature>
<dbReference type="Proteomes" id="UP000485880">
    <property type="component" value="Unassembled WGS sequence"/>
</dbReference>
<dbReference type="InterPro" id="IPR006665">
    <property type="entry name" value="OmpA-like"/>
</dbReference>
<dbReference type="Gene3D" id="3.30.1330.60">
    <property type="entry name" value="OmpA-like domain"/>
    <property type="match status" value="1"/>
</dbReference>
<dbReference type="NCBIfam" id="TIGR03350">
    <property type="entry name" value="type_VI_ompA"/>
    <property type="match status" value="1"/>
</dbReference>
<dbReference type="InterPro" id="IPR050330">
    <property type="entry name" value="Bact_OuterMem_StrucFunc"/>
</dbReference>
<keyword evidence="1 3" id="KW-0472">Membrane</keyword>
<evidence type="ECO:0000259" key="4">
    <source>
        <dbReference type="PROSITE" id="PS51123"/>
    </source>
</evidence>
<evidence type="ECO:0000313" key="6">
    <source>
        <dbReference type="Proteomes" id="UP000485880"/>
    </source>
</evidence>
<dbReference type="GO" id="GO:0016020">
    <property type="term" value="C:membrane"/>
    <property type="evidence" value="ECO:0007669"/>
    <property type="project" value="UniProtKB-UniRule"/>
</dbReference>
<gene>
    <name evidence="5" type="ORF">MPC4_10288</name>
</gene>